<organism evidence="2 3">
    <name type="scientific">Faunimonas pinastri</name>
    <dbReference type="NCBI Taxonomy" id="1855383"/>
    <lineage>
        <taxon>Bacteria</taxon>
        <taxon>Pseudomonadati</taxon>
        <taxon>Pseudomonadota</taxon>
        <taxon>Alphaproteobacteria</taxon>
        <taxon>Hyphomicrobiales</taxon>
        <taxon>Afifellaceae</taxon>
        <taxon>Faunimonas</taxon>
    </lineage>
</organism>
<evidence type="ECO:0000256" key="1">
    <source>
        <dbReference type="SAM" id="MobiDB-lite"/>
    </source>
</evidence>
<feature type="compositionally biased region" description="Acidic residues" evidence="1">
    <location>
        <begin position="1"/>
        <end position="11"/>
    </location>
</feature>
<dbReference type="Proteomes" id="UP000199647">
    <property type="component" value="Unassembled WGS sequence"/>
</dbReference>
<keyword evidence="3" id="KW-1185">Reference proteome</keyword>
<dbReference type="RefSeq" id="WP_177176792.1">
    <property type="nucleotide sequence ID" value="NZ_FOFG01000005.1"/>
</dbReference>
<proteinExistence type="predicted"/>
<name>A0A1H9GQP4_9HYPH</name>
<gene>
    <name evidence="2" type="ORF">SAMN05216548_105118</name>
</gene>
<feature type="region of interest" description="Disordered" evidence="1">
    <location>
        <begin position="1"/>
        <end position="48"/>
    </location>
</feature>
<dbReference type="EMBL" id="FOFG01000005">
    <property type="protein sequence ID" value="SEQ52364.1"/>
    <property type="molecule type" value="Genomic_DNA"/>
</dbReference>
<protein>
    <submittedName>
        <fullName evidence="2">Uncharacterized protein</fullName>
    </submittedName>
</protein>
<dbReference type="AlphaFoldDB" id="A0A1H9GQP4"/>
<accession>A0A1H9GQP4</accession>
<reference evidence="2 3" key="1">
    <citation type="submission" date="2016-10" db="EMBL/GenBank/DDBJ databases">
        <authorList>
            <person name="de Groot N.N."/>
        </authorList>
    </citation>
    <scope>NUCLEOTIDE SEQUENCE [LARGE SCALE GENOMIC DNA]</scope>
    <source>
        <strain evidence="2 3">A52C2</strain>
    </source>
</reference>
<evidence type="ECO:0000313" key="2">
    <source>
        <dbReference type="EMBL" id="SEQ52364.1"/>
    </source>
</evidence>
<sequence length="48" mass="5248">MTAPDNLDEEKAEGSRKIVEHELEKAPEGKEAREAEKKQGGKDEGPKG</sequence>
<dbReference type="STRING" id="1855383.SAMN05216548_105118"/>
<feature type="compositionally biased region" description="Basic and acidic residues" evidence="1">
    <location>
        <begin position="12"/>
        <end position="48"/>
    </location>
</feature>
<evidence type="ECO:0000313" key="3">
    <source>
        <dbReference type="Proteomes" id="UP000199647"/>
    </source>
</evidence>